<evidence type="ECO:0000313" key="3">
    <source>
        <dbReference type="EMBL" id="MBE9068391.1"/>
    </source>
</evidence>
<feature type="binding site" evidence="2">
    <location>
        <begin position="14"/>
        <end position="21"/>
    </location>
    <ligand>
        <name>substrate</name>
    </ligand>
</feature>
<dbReference type="Pfam" id="PF00300">
    <property type="entry name" value="His_Phos_1"/>
    <property type="match status" value="1"/>
</dbReference>
<dbReference type="AlphaFoldDB" id="A0A929F7R1"/>
<dbReference type="EMBL" id="JADEXP010000165">
    <property type="protein sequence ID" value="MBE9068391.1"/>
    <property type="molecule type" value="Genomic_DNA"/>
</dbReference>
<dbReference type="Gene3D" id="3.40.50.1240">
    <property type="entry name" value="Phosphoglycerate mutase-like"/>
    <property type="match status" value="1"/>
</dbReference>
<dbReference type="SUPFAM" id="SSF53254">
    <property type="entry name" value="Phosphoglycerate mutase-like"/>
    <property type="match status" value="1"/>
</dbReference>
<dbReference type="InterPro" id="IPR050275">
    <property type="entry name" value="PGM_Phosphatase"/>
</dbReference>
<dbReference type="InterPro" id="IPR029033">
    <property type="entry name" value="His_PPase_superfam"/>
</dbReference>
<feature type="binding site" evidence="2">
    <location>
        <position position="65"/>
    </location>
    <ligand>
        <name>substrate</name>
    </ligand>
</feature>
<dbReference type="InterPro" id="IPR013078">
    <property type="entry name" value="His_Pase_superF_clade-1"/>
</dbReference>
<feature type="active site" description="Proton donor/acceptor" evidence="1">
    <location>
        <position position="93"/>
    </location>
</feature>
<reference evidence="3" key="1">
    <citation type="submission" date="2020-10" db="EMBL/GenBank/DDBJ databases">
        <authorList>
            <person name="Castelo-Branco R."/>
            <person name="Eusebio N."/>
            <person name="Adriana R."/>
            <person name="Vieira A."/>
            <person name="Brugerolle De Fraissinette N."/>
            <person name="Rezende De Castro R."/>
            <person name="Schneider M.P."/>
            <person name="Vasconcelos V."/>
            <person name="Leao P.N."/>
        </authorList>
    </citation>
    <scope>NUCLEOTIDE SEQUENCE</scope>
    <source>
        <strain evidence="3">LEGE 11479</strain>
    </source>
</reference>
<feature type="active site" description="Tele-phosphohistidine intermediate" evidence="1">
    <location>
        <position position="15"/>
    </location>
</feature>
<evidence type="ECO:0000256" key="2">
    <source>
        <dbReference type="PIRSR" id="PIRSR613078-2"/>
    </source>
</evidence>
<protein>
    <submittedName>
        <fullName evidence="3">Histidine phosphatase family protein</fullName>
    </submittedName>
</protein>
<dbReference type="GO" id="GO:0016791">
    <property type="term" value="F:phosphatase activity"/>
    <property type="evidence" value="ECO:0007669"/>
    <property type="project" value="TreeGrafter"/>
</dbReference>
<keyword evidence="4" id="KW-1185">Reference proteome</keyword>
<dbReference type="Proteomes" id="UP000615026">
    <property type="component" value="Unassembled WGS sequence"/>
</dbReference>
<dbReference type="RefSeq" id="WP_193994337.1">
    <property type="nucleotide sequence ID" value="NZ_JADEXP010000165.1"/>
</dbReference>
<dbReference type="PANTHER" id="PTHR48100:SF10">
    <property type="entry name" value="2-CARBOXY-D-ARABINITOL-1-PHOSPHATASE-RELATED"/>
    <property type="match status" value="1"/>
</dbReference>
<name>A0A929F7R1_LEPEC</name>
<sequence length="360" mass="40298">MHPDCSPSRIILVRHGRSTFNDQGRYQGSSDEAVLTLKGIETARQVGDYLRHISIDAVYTSPLMRAKQTAGEILKAMDDKQTISVTVSNYLREIDLSIWEGLTYEYVRHHHKDTYACWQQHPDEFKLPAADGTYHFPINDLYKRAQTFWAGLPYAAGKTILVVSHGGTNHALISTALGLSAKDHHSLQQSNCGISMLEFSGQQVQLSQLNQTTAIKETLPKLKAGKIGLRLLLLAKDGLTATVCDRLAHRLADVKLDFCLATGQRWLPTLLQYHPSITWFSNERENFLQDWQGVRTSSFYSTEMLRTGIAIAPATHIQTLLMKTLGGHPDTATRLALKPGHLSVIHYPKNHRPIVQAINI</sequence>
<comment type="caution">
    <text evidence="3">The sequence shown here is derived from an EMBL/GenBank/DDBJ whole genome shotgun (WGS) entry which is preliminary data.</text>
</comment>
<dbReference type="CDD" id="cd07067">
    <property type="entry name" value="HP_PGM_like"/>
    <property type="match status" value="1"/>
</dbReference>
<evidence type="ECO:0000313" key="4">
    <source>
        <dbReference type="Proteomes" id="UP000615026"/>
    </source>
</evidence>
<accession>A0A929F7R1</accession>
<organism evidence="3 4">
    <name type="scientific">Leptolyngbya cf. ectocarpi LEGE 11479</name>
    <dbReference type="NCBI Taxonomy" id="1828722"/>
    <lineage>
        <taxon>Bacteria</taxon>
        <taxon>Bacillati</taxon>
        <taxon>Cyanobacteriota</taxon>
        <taxon>Cyanophyceae</taxon>
        <taxon>Leptolyngbyales</taxon>
        <taxon>Leptolyngbyaceae</taxon>
        <taxon>Leptolyngbya group</taxon>
        <taxon>Leptolyngbya</taxon>
    </lineage>
</organism>
<dbReference type="SMART" id="SM00855">
    <property type="entry name" value="PGAM"/>
    <property type="match status" value="1"/>
</dbReference>
<dbReference type="PANTHER" id="PTHR48100">
    <property type="entry name" value="BROAD-SPECIFICITY PHOSPHATASE YOR283W-RELATED"/>
    <property type="match status" value="1"/>
</dbReference>
<evidence type="ECO:0000256" key="1">
    <source>
        <dbReference type="PIRSR" id="PIRSR613078-1"/>
    </source>
</evidence>
<gene>
    <name evidence="3" type="ORF">IQ260_17200</name>
</gene>
<proteinExistence type="predicted"/>